<evidence type="ECO:0000313" key="1">
    <source>
        <dbReference type="EMBL" id="KAH8007761.1"/>
    </source>
</evidence>
<dbReference type="EMBL" id="CM037619">
    <property type="protein sequence ID" value="KAH8007761.1"/>
    <property type="molecule type" value="Genomic_DNA"/>
</dbReference>
<accession>A0ACB8FRG7</accession>
<evidence type="ECO:0000313" key="2">
    <source>
        <dbReference type="Proteomes" id="UP000827872"/>
    </source>
</evidence>
<sequence length="292" mass="33619">MSLTELSHVPREEQKFFKDCAAAYKSGFISSGVYTLQIPNTTITAKAFCDMETSGGGWMVIQRRKDGSVDFQRNWKEYKMSCLTSSISANVQLLMDCLQAPFRQKPVIFSETWFGMIFWYDMGQQSKHLWTLYGACMGFGSPHGEYWLGNEFVHLLTTQGSYSLHVRLQDWENNEVYSLYDHFFLGPEKQNYRLYVQRYSGTAGRTSSLSLSGMDFSTKDVDNDNCLCKCAQLLSGGWWFDACGPSNLNGLYHLPNPTSNRMNGIKWHYWKGPNYSLKMSAMMIRPMDFREE</sequence>
<gene>
    <name evidence="1" type="ORF">K3G42_025485</name>
</gene>
<comment type="caution">
    <text evidence="1">The sequence shown here is derived from an EMBL/GenBank/DDBJ whole genome shotgun (WGS) entry which is preliminary data.</text>
</comment>
<name>A0ACB8FRG7_9SAUR</name>
<reference evidence="1" key="1">
    <citation type="submission" date="2021-08" db="EMBL/GenBank/DDBJ databases">
        <title>The first chromosome-level gecko genome reveals the dynamic sex chromosomes of Neotropical dwarf geckos (Sphaerodactylidae: Sphaerodactylus).</title>
        <authorList>
            <person name="Pinto B.J."/>
            <person name="Keating S.E."/>
            <person name="Gamble T."/>
        </authorList>
    </citation>
    <scope>NUCLEOTIDE SEQUENCE</scope>
    <source>
        <strain evidence="1">TG3544</strain>
    </source>
</reference>
<organism evidence="1 2">
    <name type="scientific">Sphaerodactylus townsendi</name>
    <dbReference type="NCBI Taxonomy" id="933632"/>
    <lineage>
        <taxon>Eukaryota</taxon>
        <taxon>Metazoa</taxon>
        <taxon>Chordata</taxon>
        <taxon>Craniata</taxon>
        <taxon>Vertebrata</taxon>
        <taxon>Euteleostomi</taxon>
        <taxon>Lepidosauria</taxon>
        <taxon>Squamata</taxon>
        <taxon>Bifurcata</taxon>
        <taxon>Gekkota</taxon>
        <taxon>Sphaerodactylidae</taxon>
        <taxon>Sphaerodactylus</taxon>
    </lineage>
</organism>
<proteinExistence type="predicted"/>
<protein>
    <submittedName>
        <fullName evidence="1">Uncharacterized protein</fullName>
    </submittedName>
</protein>
<keyword evidence="2" id="KW-1185">Reference proteome</keyword>
<dbReference type="Proteomes" id="UP000827872">
    <property type="component" value="Linkage Group LG06"/>
</dbReference>